<sequence>MNTGLPGTGIGGLFYMISVLVMVLIEIKGILLRKKNGKSKNIVMEQSIIIVLLIGAIYATNVFFSKYVFKKPPLYLAVNSTFSEKASYVIINYPIIIPLSLLILVILFTQSMYLLLKSSQKK</sequence>
<comment type="caution">
    <text evidence="2">The sequence shown here is derived from an EMBL/GenBank/DDBJ whole genome shotgun (WGS) entry which is preliminary data.</text>
</comment>
<evidence type="ECO:0000313" key="2">
    <source>
        <dbReference type="EMBL" id="OGK42177.1"/>
    </source>
</evidence>
<gene>
    <name evidence="2" type="ORF">A2954_04145</name>
</gene>
<evidence type="ECO:0000256" key="1">
    <source>
        <dbReference type="SAM" id="Phobius"/>
    </source>
</evidence>
<reference evidence="2 3" key="1">
    <citation type="journal article" date="2016" name="Nat. Commun.">
        <title>Thousands of microbial genomes shed light on interconnected biogeochemical processes in an aquifer system.</title>
        <authorList>
            <person name="Anantharaman K."/>
            <person name="Brown C.T."/>
            <person name="Hug L.A."/>
            <person name="Sharon I."/>
            <person name="Castelle C.J."/>
            <person name="Probst A.J."/>
            <person name="Thomas B.C."/>
            <person name="Singh A."/>
            <person name="Wilkins M.J."/>
            <person name="Karaoz U."/>
            <person name="Brodie E.L."/>
            <person name="Williams K.H."/>
            <person name="Hubbard S.S."/>
            <person name="Banfield J.F."/>
        </authorList>
    </citation>
    <scope>NUCLEOTIDE SEQUENCE [LARGE SCALE GENOMIC DNA]</scope>
</reference>
<protein>
    <submittedName>
        <fullName evidence="2">Uncharacterized protein</fullName>
    </submittedName>
</protein>
<keyword evidence="1" id="KW-0812">Transmembrane</keyword>
<dbReference type="STRING" id="1802056.A2954_04145"/>
<feature type="transmembrane region" description="Helical" evidence="1">
    <location>
        <begin position="6"/>
        <end position="27"/>
    </location>
</feature>
<dbReference type="Proteomes" id="UP000177698">
    <property type="component" value="Unassembled WGS sequence"/>
</dbReference>
<proteinExistence type="predicted"/>
<organism evidence="2 3">
    <name type="scientific">Candidatus Roizmanbacteria bacterium RIFCSPLOWO2_01_FULL_37_12</name>
    <dbReference type="NCBI Taxonomy" id="1802056"/>
    <lineage>
        <taxon>Bacteria</taxon>
        <taxon>Candidatus Roizmaniibacteriota</taxon>
    </lineage>
</organism>
<keyword evidence="1" id="KW-0472">Membrane</keyword>
<dbReference type="AlphaFoldDB" id="A0A1F7IFQ6"/>
<feature type="transmembrane region" description="Helical" evidence="1">
    <location>
        <begin position="89"/>
        <end position="116"/>
    </location>
</feature>
<evidence type="ECO:0000313" key="3">
    <source>
        <dbReference type="Proteomes" id="UP000177698"/>
    </source>
</evidence>
<dbReference type="EMBL" id="MGAG01000003">
    <property type="protein sequence ID" value="OGK42177.1"/>
    <property type="molecule type" value="Genomic_DNA"/>
</dbReference>
<feature type="transmembrane region" description="Helical" evidence="1">
    <location>
        <begin position="48"/>
        <end position="69"/>
    </location>
</feature>
<accession>A0A1F7IFQ6</accession>
<name>A0A1F7IFQ6_9BACT</name>
<keyword evidence="1" id="KW-1133">Transmembrane helix</keyword>